<evidence type="ECO:0000313" key="2">
    <source>
        <dbReference type="Proteomes" id="UP000830116"/>
    </source>
</evidence>
<name>A0ABY4C4C2_9BACT</name>
<dbReference type="RefSeq" id="WP_243535117.1">
    <property type="nucleotide sequence ID" value="NZ_CP093442.1"/>
</dbReference>
<protein>
    <recommendedName>
        <fullName evidence="3">Lipoprotein</fullName>
    </recommendedName>
</protein>
<dbReference type="Proteomes" id="UP000830116">
    <property type="component" value="Chromosome"/>
</dbReference>
<gene>
    <name evidence="1" type="ORF">MNR06_08900</name>
</gene>
<sequence length="232" mass="24728">MKNVTGNVLTKLILATTLLITTAACEKKLEEEASTGGITAADLAGDVRYSACIPVGSSMGPDLNGNSYFRSLDLNDDNTYTMSVFFYTGTNCSAGGQALWTYTTAGAFAVGDAIPTLTDTYAIAYTMTTSLMTMYSWGTWAAYLNDAPGCMTNFDETQISTELNIAGKNCHQSGNGRDFVLPQFPATNSEFLDAIKLDTVTGTITVSTPVNVWNNGQTGSLPTSVDLEYELP</sequence>
<evidence type="ECO:0000313" key="1">
    <source>
        <dbReference type="EMBL" id="UOE99812.1"/>
    </source>
</evidence>
<accession>A0ABY4C4C2</accession>
<keyword evidence="2" id="KW-1185">Reference proteome</keyword>
<proteinExistence type="predicted"/>
<reference evidence="1" key="1">
    <citation type="submission" date="2022-03" db="EMBL/GenBank/DDBJ databases">
        <title>Genome Identification and Characterization of new species Bdellovibrio reynosense LBG001 sp. nov. from a Mexico soil sample.</title>
        <authorList>
            <person name="Camilli A."/>
            <person name="Ajao Y."/>
            <person name="Guo X."/>
        </authorList>
    </citation>
    <scope>NUCLEOTIDE SEQUENCE</scope>
    <source>
        <strain evidence="1">LBG001</strain>
    </source>
</reference>
<dbReference type="PROSITE" id="PS51257">
    <property type="entry name" value="PROKAR_LIPOPROTEIN"/>
    <property type="match status" value="1"/>
</dbReference>
<organism evidence="1 2">
    <name type="scientific">Bdellovibrio reynosensis</name>
    <dbReference type="NCBI Taxonomy" id="2835041"/>
    <lineage>
        <taxon>Bacteria</taxon>
        <taxon>Pseudomonadati</taxon>
        <taxon>Bdellovibrionota</taxon>
        <taxon>Bdellovibrionia</taxon>
        <taxon>Bdellovibrionales</taxon>
        <taxon>Pseudobdellovibrionaceae</taxon>
        <taxon>Bdellovibrio</taxon>
    </lineage>
</organism>
<dbReference type="EMBL" id="CP093442">
    <property type="protein sequence ID" value="UOE99812.1"/>
    <property type="molecule type" value="Genomic_DNA"/>
</dbReference>
<evidence type="ECO:0008006" key="3">
    <source>
        <dbReference type="Google" id="ProtNLM"/>
    </source>
</evidence>